<dbReference type="Proteomes" id="UP000054563">
    <property type="component" value="Unassembled WGS sequence"/>
</dbReference>
<sequence length="284" mass="31592">MSGGLTKRRKQRKREFWGGPASVLGNTRHVMVAGGGEAAELRVAFWGGKRWKPANSGRNQSPAEQRCRRAIVGTSRPAPSMAGKANKIISNNSSNKNNNNNKDTNKDNNREHAGYPGLPCSTWSMTIHPKIDENNGCDSGGCSRKRSSCGVSWRMERPANQDDTAEGNRSVNHDSPDTSRLICKVSLKTPSAEQFQKLALGDFGLYSSHIRQEEPYASSTQPDYSRFTWRDAMGGRTENWLHQLVPEFDSRTARDRSKFPDFGSNGKGLMITRCQELGRMPRCL</sequence>
<evidence type="ECO:0000256" key="1">
    <source>
        <dbReference type="SAM" id="MobiDB-lite"/>
    </source>
</evidence>
<protein>
    <submittedName>
        <fullName evidence="2">Uncharacterized protein</fullName>
    </submittedName>
</protein>
<evidence type="ECO:0000313" key="2">
    <source>
        <dbReference type="EMBL" id="KMU85101.1"/>
    </source>
</evidence>
<feature type="region of interest" description="Disordered" evidence="1">
    <location>
        <begin position="1"/>
        <end position="22"/>
    </location>
</feature>
<organism evidence="2 3">
    <name type="scientific">Coccidioides immitis H538.4</name>
    <dbReference type="NCBI Taxonomy" id="396776"/>
    <lineage>
        <taxon>Eukaryota</taxon>
        <taxon>Fungi</taxon>
        <taxon>Dikarya</taxon>
        <taxon>Ascomycota</taxon>
        <taxon>Pezizomycotina</taxon>
        <taxon>Eurotiomycetes</taxon>
        <taxon>Eurotiomycetidae</taxon>
        <taxon>Onygenales</taxon>
        <taxon>Onygenaceae</taxon>
        <taxon>Coccidioides</taxon>
    </lineage>
</organism>
<gene>
    <name evidence="2" type="ORF">CIHG_02883</name>
</gene>
<proteinExistence type="predicted"/>
<feature type="compositionally biased region" description="Low complexity" evidence="1">
    <location>
        <begin position="86"/>
        <end position="102"/>
    </location>
</feature>
<name>A0A0J8RKD0_COCIT</name>
<accession>A0A0J8RKD0</accession>
<dbReference type="AlphaFoldDB" id="A0A0J8RKD0"/>
<dbReference type="EMBL" id="DS016987">
    <property type="protein sequence ID" value="KMU85101.1"/>
    <property type="molecule type" value="Genomic_DNA"/>
</dbReference>
<feature type="compositionally biased region" description="Basic residues" evidence="1">
    <location>
        <begin position="1"/>
        <end position="13"/>
    </location>
</feature>
<feature type="compositionally biased region" description="Basic and acidic residues" evidence="1">
    <location>
        <begin position="103"/>
        <end position="113"/>
    </location>
</feature>
<reference evidence="3" key="1">
    <citation type="journal article" date="2010" name="Genome Res.">
        <title>Population genomic sequencing of Coccidioides fungi reveals recent hybridization and transposon control.</title>
        <authorList>
            <person name="Neafsey D.E."/>
            <person name="Barker B.M."/>
            <person name="Sharpton T.J."/>
            <person name="Stajich J.E."/>
            <person name="Park D.J."/>
            <person name="Whiston E."/>
            <person name="Hung C.-Y."/>
            <person name="McMahan C."/>
            <person name="White J."/>
            <person name="Sykes S."/>
            <person name="Heiman D."/>
            <person name="Young S."/>
            <person name="Zeng Q."/>
            <person name="Abouelleil A."/>
            <person name="Aftuck L."/>
            <person name="Bessette D."/>
            <person name="Brown A."/>
            <person name="FitzGerald M."/>
            <person name="Lui A."/>
            <person name="Macdonald J.P."/>
            <person name="Priest M."/>
            <person name="Orbach M.J."/>
            <person name="Galgiani J.N."/>
            <person name="Kirkland T.N."/>
            <person name="Cole G.T."/>
            <person name="Birren B.W."/>
            <person name="Henn M.R."/>
            <person name="Taylor J.W."/>
            <person name="Rounsley S.D."/>
        </authorList>
    </citation>
    <scope>NUCLEOTIDE SEQUENCE [LARGE SCALE GENOMIC DNA]</scope>
    <source>
        <strain evidence="3">H538.4</strain>
    </source>
</reference>
<dbReference type="VEuPathDB" id="FungiDB:CIHG_02883"/>
<evidence type="ECO:0000313" key="3">
    <source>
        <dbReference type="Proteomes" id="UP000054563"/>
    </source>
</evidence>
<feature type="region of interest" description="Disordered" evidence="1">
    <location>
        <begin position="156"/>
        <end position="177"/>
    </location>
</feature>
<feature type="region of interest" description="Disordered" evidence="1">
    <location>
        <begin position="73"/>
        <end position="113"/>
    </location>
</feature>